<dbReference type="Proteomes" id="UP001272987">
    <property type="component" value="Unassembled WGS sequence"/>
</dbReference>
<protein>
    <submittedName>
        <fullName evidence="1">Uncharacterized protein</fullName>
    </submittedName>
</protein>
<evidence type="ECO:0000313" key="2">
    <source>
        <dbReference type="EMBL" id="MDX3016391.1"/>
    </source>
</evidence>
<keyword evidence="3" id="KW-1185">Reference proteome</keyword>
<gene>
    <name evidence="1" type="ORF">PV399_39445</name>
    <name evidence="2" type="ORF">PV666_00625</name>
</gene>
<organism evidence="1 4">
    <name type="scientific">Streptomyces acidiscabies</name>
    <dbReference type="NCBI Taxonomy" id="42234"/>
    <lineage>
        <taxon>Bacteria</taxon>
        <taxon>Bacillati</taxon>
        <taxon>Actinomycetota</taxon>
        <taxon>Actinomycetes</taxon>
        <taxon>Kitasatosporales</taxon>
        <taxon>Streptomycetaceae</taxon>
        <taxon>Streptomyces</taxon>
    </lineage>
</organism>
<dbReference type="Proteomes" id="UP001282288">
    <property type="component" value="Unassembled WGS sequence"/>
</dbReference>
<dbReference type="RefSeq" id="WP_059045173.1">
    <property type="nucleotide sequence ID" value="NZ_BCMK01000026.1"/>
</dbReference>
<dbReference type="AlphaFoldDB" id="A0AAP6BJA3"/>
<dbReference type="EMBL" id="JARAWC010000045">
    <property type="protein sequence ID" value="MDX2965746.1"/>
    <property type="molecule type" value="Genomic_DNA"/>
</dbReference>
<accession>A0AAP6BJA3</accession>
<dbReference type="GeneID" id="69804551"/>
<evidence type="ECO:0000313" key="4">
    <source>
        <dbReference type="Proteomes" id="UP001282288"/>
    </source>
</evidence>
<sequence length="114" mass="12172">MVTRSGDNYPAVQGELLASARETEGDHRGIERCPVVDAAAAWELRSMLEVTAPGVQLACETRGLTRTACLVHSDGSWARAEGSLPLLGAALRITSDGVCRLPRGRWQASLGDVR</sequence>
<name>A0AAP6BJA3_9ACTN</name>
<evidence type="ECO:0000313" key="3">
    <source>
        <dbReference type="Proteomes" id="UP001272987"/>
    </source>
</evidence>
<proteinExistence type="predicted"/>
<reference evidence="1 3" key="1">
    <citation type="journal article" date="2023" name="Microb. Genom.">
        <title>Mesoterricola silvestris gen. nov., sp. nov., Mesoterricola sediminis sp. nov., Geothrix oryzae sp. nov., Geothrix edaphica sp. nov., Geothrix rubra sp. nov., and Geothrix limicola sp. nov., six novel members of Acidobacteriota isolated from soils.</title>
        <authorList>
            <person name="Weisberg A.J."/>
            <person name="Pearce E."/>
            <person name="Kramer C.G."/>
            <person name="Chang J.H."/>
            <person name="Clarke C.R."/>
        </authorList>
    </citation>
    <scope>NUCLEOTIDE SEQUENCE</scope>
    <source>
        <strain evidence="2 3">NB05-1H</strain>
        <strain evidence="1">NRRL_B-16521</strain>
    </source>
</reference>
<comment type="caution">
    <text evidence="1">The sequence shown here is derived from an EMBL/GenBank/DDBJ whole genome shotgun (WGS) entry which is preliminary data.</text>
</comment>
<evidence type="ECO:0000313" key="1">
    <source>
        <dbReference type="EMBL" id="MDX2965746.1"/>
    </source>
</evidence>
<dbReference type="EMBL" id="JARAWP010000001">
    <property type="protein sequence ID" value="MDX3016391.1"/>
    <property type="molecule type" value="Genomic_DNA"/>
</dbReference>